<feature type="chain" id="PRO_5045124926" evidence="2">
    <location>
        <begin position="39"/>
        <end position="266"/>
    </location>
</feature>
<evidence type="ECO:0000259" key="4">
    <source>
        <dbReference type="PROSITE" id="PS51781"/>
    </source>
</evidence>
<name>A0ABR7NIC0_9FIRM</name>
<dbReference type="InterPro" id="IPR036028">
    <property type="entry name" value="SH3-like_dom_sf"/>
</dbReference>
<dbReference type="Pfam" id="PF08239">
    <property type="entry name" value="SH3_3"/>
    <property type="match status" value="1"/>
</dbReference>
<dbReference type="InterPro" id="IPR052354">
    <property type="entry name" value="Cell_Wall_Dynamics_Protein"/>
</dbReference>
<evidence type="ECO:0000256" key="1">
    <source>
        <dbReference type="ARBA" id="ARBA00022443"/>
    </source>
</evidence>
<evidence type="ECO:0000256" key="2">
    <source>
        <dbReference type="SAM" id="SignalP"/>
    </source>
</evidence>
<dbReference type="RefSeq" id="WP_262399706.1">
    <property type="nucleotide sequence ID" value="NZ_JACRTB010000009.1"/>
</dbReference>
<dbReference type="PROSITE" id="PS51257">
    <property type="entry name" value="PROKAR_LIPOPROTEIN"/>
    <property type="match status" value="1"/>
</dbReference>
<dbReference type="SMART" id="SM00287">
    <property type="entry name" value="SH3b"/>
    <property type="match status" value="1"/>
</dbReference>
<dbReference type="Pfam" id="PF13529">
    <property type="entry name" value="Peptidase_C39_2"/>
    <property type="match status" value="1"/>
</dbReference>
<dbReference type="EMBL" id="JACRTB010000009">
    <property type="protein sequence ID" value="MBC8576156.1"/>
    <property type="molecule type" value="Genomic_DNA"/>
</dbReference>
<dbReference type="InterPro" id="IPR001452">
    <property type="entry name" value="SH3_domain"/>
</dbReference>
<feature type="signal peptide" evidence="2">
    <location>
        <begin position="1"/>
        <end position="38"/>
    </location>
</feature>
<dbReference type="Proteomes" id="UP000658131">
    <property type="component" value="Unassembled WGS sequence"/>
</dbReference>
<dbReference type="PROSITE" id="PS50002">
    <property type="entry name" value="SH3"/>
    <property type="match status" value="1"/>
</dbReference>
<dbReference type="InterPro" id="IPR003646">
    <property type="entry name" value="SH3-like_bac-type"/>
</dbReference>
<dbReference type="Gene3D" id="3.90.70.50">
    <property type="entry name" value="Peptidase C10, streptopain"/>
    <property type="match status" value="1"/>
</dbReference>
<sequence length="266" mass="28726">MQKHKKKKEMIEMLLKKGIFGTAAVLTACCLLSLGVSAAGEMTGKVTTKTSPLTVRASASTEAQKLGSLARGSTVTLISRTGDWWHVEYEAGRTGYCHAGYITVLEDVGRHTAVSLAVPDYKQYDSRWAGVLVGGSGQTMKRIGCTTSALADTESYRTGSAITPAQMENKLTYTKGGAVYWPDHYQSDTSSDYLSVILQNLKNGKPTIVGAKNSSGKAHWVVVTGYDGGEKLRASGFSINDPGSGSRSRLSDLFADYPNFYKLEYY</sequence>
<feature type="domain" description="SH3b" evidence="4">
    <location>
        <begin position="41"/>
        <end position="106"/>
    </location>
</feature>
<reference evidence="5 6" key="1">
    <citation type="submission" date="2020-08" db="EMBL/GenBank/DDBJ databases">
        <title>Genome public.</title>
        <authorList>
            <person name="Liu C."/>
            <person name="Sun Q."/>
        </authorList>
    </citation>
    <scope>NUCLEOTIDE SEQUENCE [LARGE SCALE GENOMIC DNA]</scope>
    <source>
        <strain evidence="5 6">BX1</strain>
    </source>
</reference>
<keyword evidence="6" id="KW-1185">Reference proteome</keyword>
<keyword evidence="2" id="KW-0732">Signal</keyword>
<protein>
    <submittedName>
        <fullName evidence="5">SH3 domain-containing protein</fullName>
    </submittedName>
</protein>
<proteinExistence type="predicted"/>
<evidence type="ECO:0000259" key="3">
    <source>
        <dbReference type="PROSITE" id="PS50002"/>
    </source>
</evidence>
<evidence type="ECO:0000313" key="6">
    <source>
        <dbReference type="Proteomes" id="UP000658131"/>
    </source>
</evidence>
<keyword evidence="1" id="KW-0728">SH3 domain</keyword>
<dbReference type="Gene3D" id="2.30.30.40">
    <property type="entry name" value="SH3 Domains"/>
    <property type="match status" value="1"/>
</dbReference>
<comment type="caution">
    <text evidence="5">The sequence shown here is derived from an EMBL/GenBank/DDBJ whole genome shotgun (WGS) entry which is preliminary data.</text>
</comment>
<organism evidence="5 6">
    <name type="scientific">Yanshouia hominis</name>
    <dbReference type="NCBI Taxonomy" id="2763673"/>
    <lineage>
        <taxon>Bacteria</taxon>
        <taxon>Bacillati</taxon>
        <taxon>Bacillota</taxon>
        <taxon>Clostridia</taxon>
        <taxon>Eubacteriales</taxon>
        <taxon>Oscillospiraceae</taxon>
        <taxon>Yanshouia</taxon>
    </lineage>
</organism>
<dbReference type="InterPro" id="IPR044934">
    <property type="entry name" value="Streptopain_sf"/>
</dbReference>
<accession>A0ABR7NIC0</accession>
<evidence type="ECO:0000313" key="5">
    <source>
        <dbReference type="EMBL" id="MBC8576156.1"/>
    </source>
</evidence>
<dbReference type="PANTHER" id="PTHR34408">
    <property type="entry name" value="FAMILY PROTEIN, PUTATIVE-RELATED"/>
    <property type="match status" value="1"/>
</dbReference>
<dbReference type="PANTHER" id="PTHR34408:SF1">
    <property type="entry name" value="GLYCOSYL HYDROLASE FAMILY 19 DOMAIN-CONTAINING PROTEIN HI_1415"/>
    <property type="match status" value="1"/>
</dbReference>
<dbReference type="CDD" id="cd00174">
    <property type="entry name" value="SH3"/>
    <property type="match status" value="1"/>
</dbReference>
<dbReference type="PROSITE" id="PS51781">
    <property type="entry name" value="SH3B"/>
    <property type="match status" value="1"/>
</dbReference>
<gene>
    <name evidence="5" type="ORF">H8717_07015</name>
</gene>
<feature type="domain" description="SH3" evidence="3">
    <location>
        <begin position="50"/>
        <end position="107"/>
    </location>
</feature>
<dbReference type="SUPFAM" id="SSF50044">
    <property type="entry name" value="SH3-domain"/>
    <property type="match status" value="1"/>
</dbReference>
<dbReference type="InterPro" id="IPR039564">
    <property type="entry name" value="Peptidase_C39-like"/>
</dbReference>